<dbReference type="GO" id="GO:1990116">
    <property type="term" value="P:ribosome-associated ubiquitin-dependent protein catabolic process"/>
    <property type="evidence" value="ECO:0007669"/>
    <property type="project" value="TreeGrafter"/>
</dbReference>
<dbReference type="Proteomes" id="UP000281553">
    <property type="component" value="Unassembled WGS sequence"/>
</dbReference>
<reference evidence="2 3" key="1">
    <citation type="submission" date="2018-11" db="EMBL/GenBank/DDBJ databases">
        <authorList>
            <consortium name="Pathogen Informatics"/>
        </authorList>
    </citation>
    <scope>NUCLEOTIDE SEQUENCE [LARGE SCALE GENOMIC DNA]</scope>
</reference>
<dbReference type="GO" id="GO:0072344">
    <property type="term" value="P:rescue of stalled ribosome"/>
    <property type="evidence" value="ECO:0007669"/>
    <property type="project" value="TreeGrafter"/>
</dbReference>
<proteinExistence type="predicted"/>
<dbReference type="PANTHER" id="PTHR15239">
    <property type="entry name" value="NUCLEAR EXPORT MEDIATOR FACTOR NEMF"/>
    <property type="match status" value="1"/>
</dbReference>
<dbReference type="InterPro" id="IPR051608">
    <property type="entry name" value="RQC_Subunit_NEMF"/>
</dbReference>
<name>A0A3P7LKS3_DIBLA</name>
<sequence>MENVKKDQEQRLKKLQEEQVLDNRKAELLELNADLVDKVLYAINYALANQTSWNVIEAAVAEQKARGDPVSSCIERLQLDLNQAVLRLSDPYVDDDEDEDEDQKNAADEPLEVTIDLGCNALKNAKRIKLPTPHPLRFIRYYDHRRLAHDKEKKTITGTKRALKMASKKAEKTKTQVAGVQRISKTREPFW</sequence>
<dbReference type="GO" id="GO:0000049">
    <property type="term" value="F:tRNA binding"/>
    <property type="evidence" value="ECO:0007669"/>
    <property type="project" value="TreeGrafter"/>
</dbReference>
<organism evidence="2 3">
    <name type="scientific">Dibothriocephalus latus</name>
    <name type="common">Fish tapeworm</name>
    <name type="synonym">Diphyllobothrium latum</name>
    <dbReference type="NCBI Taxonomy" id="60516"/>
    <lineage>
        <taxon>Eukaryota</taxon>
        <taxon>Metazoa</taxon>
        <taxon>Spiralia</taxon>
        <taxon>Lophotrochozoa</taxon>
        <taxon>Platyhelminthes</taxon>
        <taxon>Cestoda</taxon>
        <taxon>Eucestoda</taxon>
        <taxon>Diphyllobothriidea</taxon>
        <taxon>Diphyllobothriidae</taxon>
        <taxon>Dibothriocephalus</taxon>
    </lineage>
</organism>
<accession>A0A3P7LKS3</accession>
<dbReference type="EMBL" id="UYRU01051433">
    <property type="protein sequence ID" value="VDN11433.1"/>
    <property type="molecule type" value="Genomic_DNA"/>
</dbReference>
<protein>
    <submittedName>
        <fullName evidence="2">Uncharacterized protein</fullName>
    </submittedName>
</protein>
<dbReference type="OrthoDB" id="207084at2759"/>
<evidence type="ECO:0000313" key="3">
    <source>
        <dbReference type="Proteomes" id="UP000281553"/>
    </source>
</evidence>
<evidence type="ECO:0000256" key="1">
    <source>
        <dbReference type="SAM" id="MobiDB-lite"/>
    </source>
</evidence>
<evidence type="ECO:0000313" key="2">
    <source>
        <dbReference type="EMBL" id="VDN11433.1"/>
    </source>
</evidence>
<dbReference type="GO" id="GO:0043023">
    <property type="term" value="F:ribosomal large subunit binding"/>
    <property type="evidence" value="ECO:0007669"/>
    <property type="project" value="TreeGrafter"/>
</dbReference>
<keyword evidence="3" id="KW-1185">Reference proteome</keyword>
<dbReference type="GO" id="GO:1990112">
    <property type="term" value="C:RQC complex"/>
    <property type="evidence" value="ECO:0007669"/>
    <property type="project" value="TreeGrafter"/>
</dbReference>
<dbReference type="AlphaFoldDB" id="A0A3P7LKS3"/>
<feature type="region of interest" description="Disordered" evidence="1">
    <location>
        <begin position="169"/>
        <end position="191"/>
    </location>
</feature>
<gene>
    <name evidence="2" type="ORF">DILT_LOCUS7264</name>
</gene>
<dbReference type="PANTHER" id="PTHR15239:SF6">
    <property type="entry name" value="RIBOSOME QUALITY CONTROL COMPLEX SUBUNIT NEMF"/>
    <property type="match status" value="1"/>
</dbReference>